<dbReference type="AlphaFoldDB" id="A0A6J6EA94"/>
<proteinExistence type="predicted"/>
<evidence type="ECO:0000256" key="1">
    <source>
        <dbReference type="SAM" id="MobiDB-lite"/>
    </source>
</evidence>
<feature type="compositionally biased region" description="Polar residues" evidence="1">
    <location>
        <begin position="1"/>
        <end position="10"/>
    </location>
</feature>
<protein>
    <submittedName>
        <fullName evidence="2">Unannotated protein</fullName>
    </submittedName>
</protein>
<evidence type="ECO:0000313" key="2">
    <source>
        <dbReference type="EMBL" id="CAB4572716.1"/>
    </source>
</evidence>
<sequence>MSNQDNVTAHENSESVAPENIVDGVRRELEEIDSSDLSEHAARFEALHKKLQDSLNSIDGL</sequence>
<dbReference type="EMBL" id="CAEZTL010000078">
    <property type="protein sequence ID" value="CAB4572716.1"/>
    <property type="molecule type" value="Genomic_DNA"/>
</dbReference>
<name>A0A6J6EA94_9ZZZZ</name>
<feature type="region of interest" description="Disordered" evidence="1">
    <location>
        <begin position="1"/>
        <end position="22"/>
    </location>
</feature>
<accession>A0A6J6EA94</accession>
<gene>
    <name evidence="2" type="ORF">UFOPK1683_00770</name>
</gene>
<reference evidence="2" key="1">
    <citation type="submission" date="2020-05" db="EMBL/GenBank/DDBJ databases">
        <authorList>
            <person name="Chiriac C."/>
            <person name="Salcher M."/>
            <person name="Ghai R."/>
            <person name="Kavagutti S V."/>
        </authorList>
    </citation>
    <scope>NUCLEOTIDE SEQUENCE</scope>
</reference>
<organism evidence="2">
    <name type="scientific">freshwater metagenome</name>
    <dbReference type="NCBI Taxonomy" id="449393"/>
    <lineage>
        <taxon>unclassified sequences</taxon>
        <taxon>metagenomes</taxon>
        <taxon>ecological metagenomes</taxon>
    </lineage>
</organism>